<keyword evidence="1" id="KW-0175">Coiled coil</keyword>
<keyword evidence="2" id="KW-0812">Transmembrane</keyword>
<dbReference type="RefSeq" id="WP_141197695.1">
    <property type="nucleotide sequence ID" value="NZ_CP041186.1"/>
</dbReference>
<feature type="transmembrane region" description="Helical" evidence="2">
    <location>
        <begin position="178"/>
        <end position="199"/>
    </location>
</feature>
<sequence length="350" mass="38649">MSLRTRLLLGYGYLVLLIVLAAGGAAVGFFELSRGIDRILQENVRSLTAATNMLEALERQDSATLASLVEPGVDPTSRENLDAADAAFDSALGKARDNVTIEGERKMIDQIELEYDQYTALREELLAQQLDEPLVAYRKETFPTFFHVKQSVLELVEMNRTAMIVADREARETAMQNGVWLGVLVAIALLSLVFLSRALRKHLIARLTYFKEVSEAIAEGEYKRRLKAGYDDELGAIARHFNAALDAQEHLRSKATGLINQQRQLLIGALECLSEPGALVALDGSVVATTMNKSALDRVLEQRTWVQSKGRDLLKAYEPGGEPPTGTSEGVRFRLMVAEGKRPVGWFATV</sequence>
<dbReference type="GO" id="GO:0016020">
    <property type="term" value="C:membrane"/>
    <property type="evidence" value="ECO:0007669"/>
    <property type="project" value="InterPro"/>
</dbReference>
<feature type="domain" description="HAMP" evidence="3">
    <location>
        <begin position="201"/>
        <end position="253"/>
    </location>
</feature>
<evidence type="ECO:0000313" key="4">
    <source>
        <dbReference type="EMBL" id="QDG51210.1"/>
    </source>
</evidence>
<gene>
    <name evidence="4" type="ORF">FIV42_10800</name>
</gene>
<dbReference type="EMBL" id="CP041186">
    <property type="protein sequence ID" value="QDG51210.1"/>
    <property type="molecule type" value="Genomic_DNA"/>
</dbReference>
<evidence type="ECO:0000256" key="1">
    <source>
        <dbReference type="SAM" id="Coils"/>
    </source>
</evidence>
<keyword evidence="2" id="KW-0472">Membrane</keyword>
<dbReference type="CDD" id="cd06225">
    <property type="entry name" value="HAMP"/>
    <property type="match status" value="1"/>
</dbReference>
<protein>
    <submittedName>
        <fullName evidence="4">HAMP domain-containing protein</fullName>
    </submittedName>
</protein>
<dbReference type="Proteomes" id="UP000315995">
    <property type="component" value="Chromosome"/>
</dbReference>
<feature type="coiled-coil region" evidence="1">
    <location>
        <begin position="101"/>
        <end position="128"/>
    </location>
</feature>
<evidence type="ECO:0000259" key="3">
    <source>
        <dbReference type="PROSITE" id="PS50885"/>
    </source>
</evidence>
<evidence type="ECO:0000313" key="5">
    <source>
        <dbReference type="Proteomes" id="UP000315995"/>
    </source>
</evidence>
<dbReference type="GO" id="GO:0007165">
    <property type="term" value="P:signal transduction"/>
    <property type="evidence" value="ECO:0007669"/>
    <property type="project" value="InterPro"/>
</dbReference>
<keyword evidence="2" id="KW-1133">Transmembrane helix</keyword>
<reference evidence="4 5" key="1">
    <citation type="submission" date="2019-06" db="EMBL/GenBank/DDBJ databases">
        <title>Persicimonas caeni gen. nov., sp. nov., a predatory bacterium isolated from solar saltern.</title>
        <authorList>
            <person name="Wang S."/>
        </authorList>
    </citation>
    <scope>NUCLEOTIDE SEQUENCE [LARGE SCALE GENOMIC DNA]</scope>
    <source>
        <strain evidence="4 5">YN101</strain>
    </source>
</reference>
<evidence type="ECO:0000256" key="2">
    <source>
        <dbReference type="SAM" id="Phobius"/>
    </source>
</evidence>
<dbReference type="PROSITE" id="PS50885">
    <property type="entry name" value="HAMP"/>
    <property type="match status" value="1"/>
</dbReference>
<dbReference type="InterPro" id="IPR003660">
    <property type="entry name" value="HAMP_dom"/>
</dbReference>
<dbReference type="AlphaFoldDB" id="A0A4Y6PSI7"/>
<proteinExistence type="predicted"/>
<dbReference type="Gene3D" id="6.10.340.10">
    <property type="match status" value="1"/>
</dbReference>
<dbReference type="SMART" id="SM00304">
    <property type="entry name" value="HAMP"/>
    <property type="match status" value="1"/>
</dbReference>
<dbReference type="Pfam" id="PF00672">
    <property type="entry name" value="HAMP"/>
    <property type="match status" value="1"/>
</dbReference>
<feature type="transmembrane region" description="Helical" evidence="2">
    <location>
        <begin position="7"/>
        <end position="30"/>
    </location>
</feature>
<accession>A0A4Y6PSI7</accession>
<organism evidence="4 5">
    <name type="scientific">Persicimonas caeni</name>
    <dbReference type="NCBI Taxonomy" id="2292766"/>
    <lineage>
        <taxon>Bacteria</taxon>
        <taxon>Deltaproteobacteria</taxon>
        <taxon>Bradymonadales</taxon>
        <taxon>Bradymonadaceae</taxon>
        <taxon>Persicimonas</taxon>
    </lineage>
</organism>
<name>A0A4Y6PSI7_PERCE</name>
<accession>A0A5B8Y453</accession>
<keyword evidence="5" id="KW-1185">Reference proteome</keyword>
<dbReference type="OrthoDB" id="5488053at2"/>